<gene>
    <name evidence="1" type="ORF">CEXT_437971</name>
</gene>
<dbReference type="Proteomes" id="UP001054945">
    <property type="component" value="Unassembled WGS sequence"/>
</dbReference>
<keyword evidence="2" id="KW-1185">Reference proteome</keyword>
<reference evidence="1 2" key="1">
    <citation type="submission" date="2021-06" db="EMBL/GenBank/DDBJ databases">
        <title>Caerostris extrusa draft genome.</title>
        <authorList>
            <person name="Kono N."/>
            <person name="Arakawa K."/>
        </authorList>
    </citation>
    <scope>NUCLEOTIDE SEQUENCE [LARGE SCALE GENOMIC DNA]</scope>
</reference>
<evidence type="ECO:0000313" key="2">
    <source>
        <dbReference type="Proteomes" id="UP001054945"/>
    </source>
</evidence>
<name>A0AAV4MPP3_CAEEX</name>
<protein>
    <submittedName>
        <fullName evidence="1">Uncharacterized protein</fullName>
    </submittedName>
</protein>
<sequence>MQQFQLLQRLSCRFSPLPAHFHKHNRISFLTYRFNAPTPGIDVIHAKLSFKIVLFEKDTNQPPRSNRTIKAGHLWYAGLQ</sequence>
<comment type="caution">
    <text evidence="1">The sequence shown here is derived from an EMBL/GenBank/DDBJ whole genome shotgun (WGS) entry which is preliminary data.</text>
</comment>
<organism evidence="1 2">
    <name type="scientific">Caerostris extrusa</name>
    <name type="common">Bark spider</name>
    <name type="synonym">Caerostris bankana</name>
    <dbReference type="NCBI Taxonomy" id="172846"/>
    <lineage>
        <taxon>Eukaryota</taxon>
        <taxon>Metazoa</taxon>
        <taxon>Ecdysozoa</taxon>
        <taxon>Arthropoda</taxon>
        <taxon>Chelicerata</taxon>
        <taxon>Arachnida</taxon>
        <taxon>Araneae</taxon>
        <taxon>Araneomorphae</taxon>
        <taxon>Entelegynae</taxon>
        <taxon>Araneoidea</taxon>
        <taxon>Araneidae</taxon>
        <taxon>Caerostris</taxon>
    </lineage>
</organism>
<dbReference type="EMBL" id="BPLR01002412">
    <property type="protein sequence ID" value="GIX73451.1"/>
    <property type="molecule type" value="Genomic_DNA"/>
</dbReference>
<accession>A0AAV4MPP3</accession>
<dbReference type="AlphaFoldDB" id="A0AAV4MPP3"/>
<evidence type="ECO:0000313" key="1">
    <source>
        <dbReference type="EMBL" id="GIX73451.1"/>
    </source>
</evidence>
<proteinExistence type="predicted"/>